<comment type="caution">
    <text evidence="2">The sequence shown here is derived from an EMBL/GenBank/DDBJ whole genome shotgun (WGS) entry which is preliminary data.</text>
</comment>
<proteinExistence type="predicted"/>
<feature type="compositionally biased region" description="Polar residues" evidence="1">
    <location>
        <begin position="101"/>
        <end position="113"/>
    </location>
</feature>
<feature type="region of interest" description="Disordered" evidence="1">
    <location>
        <begin position="50"/>
        <end position="127"/>
    </location>
</feature>
<keyword evidence="3" id="KW-1185">Reference proteome</keyword>
<feature type="compositionally biased region" description="Basic and acidic residues" evidence="1">
    <location>
        <begin position="87"/>
        <end position="100"/>
    </location>
</feature>
<name>A0AAV1P2F0_SCOSC</name>
<reference evidence="2 3" key="1">
    <citation type="submission" date="2024-01" db="EMBL/GenBank/DDBJ databases">
        <authorList>
            <person name="Alioto T."/>
            <person name="Alioto T."/>
            <person name="Gomez Garrido J."/>
        </authorList>
    </citation>
    <scope>NUCLEOTIDE SEQUENCE [LARGE SCALE GENOMIC DNA]</scope>
</reference>
<evidence type="ECO:0000313" key="2">
    <source>
        <dbReference type="EMBL" id="CAK6965713.1"/>
    </source>
</evidence>
<dbReference type="EMBL" id="CAWUFR010000086">
    <property type="protein sequence ID" value="CAK6965713.1"/>
    <property type="molecule type" value="Genomic_DNA"/>
</dbReference>
<protein>
    <submittedName>
        <fullName evidence="2">Uncharacterized protein</fullName>
    </submittedName>
</protein>
<sequence>MLAAVDQRSTRNLVTSDALWTLNSCQCAFKHATLSAAALVELLRYKQRKKEDRGVTSLPAERPTRQEERGRDEPCGGRTLLQLQSRLLRDAREQPGHETSGDYTATLQRQQPTAIMRHSPPTTPELM</sequence>
<organism evidence="2 3">
    <name type="scientific">Scomber scombrus</name>
    <name type="common">Atlantic mackerel</name>
    <name type="synonym">Scomber vernalis</name>
    <dbReference type="NCBI Taxonomy" id="13677"/>
    <lineage>
        <taxon>Eukaryota</taxon>
        <taxon>Metazoa</taxon>
        <taxon>Chordata</taxon>
        <taxon>Craniata</taxon>
        <taxon>Vertebrata</taxon>
        <taxon>Euteleostomi</taxon>
        <taxon>Actinopterygii</taxon>
        <taxon>Neopterygii</taxon>
        <taxon>Teleostei</taxon>
        <taxon>Neoteleostei</taxon>
        <taxon>Acanthomorphata</taxon>
        <taxon>Pelagiaria</taxon>
        <taxon>Scombriformes</taxon>
        <taxon>Scombridae</taxon>
        <taxon>Scomber</taxon>
    </lineage>
</organism>
<accession>A0AAV1P2F0</accession>
<feature type="compositionally biased region" description="Basic and acidic residues" evidence="1">
    <location>
        <begin position="62"/>
        <end position="75"/>
    </location>
</feature>
<evidence type="ECO:0000256" key="1">
    <source>
        <dbReference type="SAM" id="MobiDB-lite"/>
    </source>
</evidence>
<dbReference type="Proteomes" id="UP001314229">
    <property type="component" value="Unassembled WGS sequence"/>
</dbReference>
<gene>
    <name evidence="2" type="ORF">FSCOSCO3_A018564</name>
</gene>
<dbReference type="AlphaFoldDB" id="A0AAV1P2F0"/>
<evidence type="ECO:0000313" key="3">
    <source>
        <dbReference type="Proteomes" id="UP001314229"/>
    </source>
</evidence>